<comment type="subcellular location">
    <subcellularLocation>
        <location evidence="1">Endoplasmic reticulum</location>
    </subcellularLocation>
</comment>
<feature type="domain" description="Glycosyl transferase family 28 C-terminal" evidence="6">
    <location>
        <begin position="3"/>
        <end position="123"/>
    </location>
</feature>
<keyword evidence="8" id="KW-1185">Reference proteome</keyword>
<dbReference type="OrthoDB" id="7186565at2"/>
<organism evidence="7 8">
    <name type="scientific">BD1-7 clade bacterium</name>
    <dbReference type="NCBI Taxonomy" id="2029982"/>
    <lineage>
        <taxon>Bacteria</taxon>
        <taxon>Pseudomonadati</taxon>
        <taxon>Pseudomonadota</taxon>
        <taxon>Gammaproteobacteria</taxon>
        <taxon>Cellvibrionales</taxon>
        <taxon>Spongiibacteraceae</taxon>
        <taxon>BD1-7 clade</taxon>
    </lineage>
</organism>
<dbReference type="Gene3D" id="3.40.50.2000">
    <property type="entry name" value="Glycogen Phosphorylase B"/>
    <property type="match status" value="1"/>
</dbReference>
<dbReference type="NCBIfam" id="NF041548">
    <property type="entry name" value="PssE"/>
    <property type="match status" value="1"/>
</dbReference>
<dbReference type="Pfam" id="PF04101">
    <property type="entry name" value="Glyco_tran_28_C"/>
    <property type="match status" value="1"/>
</dbReference>
<evidence type="ECO:0000259" key="6">
    <source>
        <dbReference type="Pfam" id="PF04101"/>
    </source>
</evidence>
<comment type="similarity">
    <text evidence="2">Belongs to the glycosyltransferase 28 family.</text>
</comment>
<dbReference type="PANTHER" id="PTHR12867">
    <property type="entry name" value="GLYCOSYL TRANSFERASE-RELATED"/>
    <property type="match status" value="1"/>
</dbReference>
<dbReference type="PANTHER" id="PTHR12867:SF6">
    <property type="entry name" value="N-ACETYLGLUCOSAMINYLDIPHOSPHODOLICHOL N-ACETYLGLUCOSAMINYLTRANSFERASE"/>
    <property type="match status" value="1"/>
</dbReference>
<protein>
    <submittedName>
        <fullName evidence="7">UDP-N-acetylglucosamine--N-acetylmuramyl-(Pentapeptide) pyrophosphoryl-undecaprenol N-acetylglucosamine transferase</fullName>
        <ecNumber evidence="7">2.4.1.227</ecNumber>
    </submittedName>
</protein>
<sequence length="151" mass="17145">MKVFLTVGTTRFDSLVRSVDAELNRASGINMIFQTADTKYVPLNGESFDFAVDIEQYYHNADLVVTHAGAGSIYKLLEMNKKIIVVPNLERIDSHQKDIAEFLEENNYAMVAWDVKVVVEKIEASKKFTPAVYKKRKFFGAPDMARYINAV</sequence>
<proteinExistence type="inferred from homology"/>
<dbReference type="InterPro" id="IPR048097">
    <property type="entry name" value="Cps14G-like"/>
</dbReference>
<name>A0A5S9QZ93_9GAMM</name>
<evidence type="ECO:0000256" key="5">
    <source>
        <dbReference type="ARBA" id="ARBA00022824"/>
    </source>
</evidence>
<keyword evidence="3 7" id="KW-0328">Glycosyltransferase</keyword>
<evidence type="ECO:0000313" key="8">
    <source>
        <dbReference type="Proteomes" id="UP000441399"/>
    </source>
</evidence>
<accession>A0A5S9QZ93</accession>
<dbReference type="SUPFAM" id="SSF53756">
    <property type="entry name" value="UDP-Glycosyltransferase/glycogen phosphorylase"/>
    <property type="match status" value="1"/>
</dbReference>
<dbReference type="InterPro" id="IPR007235">
    <property type="entry name" value="Glyco_trans_28_C"/>
</dbReference>
<dbReference type="EMBL" id="CACSIO010000060">
    <property type="protein sequence ID" value="CAA0124440.1"/>
    <property type="molecule type" value="Genomic_DNA"/>
</dbReference>
<evidence type="ECO:0000256" key="4">
    <source>
        <dbReference type="ARBA" id="ARBA00022679"/>
    </source>
</evidence>
<evidence type="ECO:0000256" key="3">
    <source>
        <dbReference type="ARBA" id="ARBA00022676"/>
    </source>
</evidence>
<evidence type="ECO:0000256" key="1">
    <source>
        <dbReference type="ARBA" id="ARBA00004240"/>
    </source>
</evidence>
<reference evidence="7 8" key="1">
    <citation type="submission" date="2019-11" db="EMBL/GenBank/DDBJ databases">
        <authorList>
            <person name="Holert J."/>
        </authorList>
    </citation>
    <scope>NUCLEOTIDE SEQUENCE [LARGE SCALE GENOMIC DNA]</scope>
    <source>
        <strain evidence="7">SB11_3</strain>
    </source>
</reference>
<keyword evidence="4 7" id="KW-0808">Transferase</keyword>
<gene>
    <name evidence="7" type="primary">murG_2</name>
    <name evidence="7" type="ORF">OPDIPICF_03110</name>
</gene>
<dbReference type="GO" id="GO:0006488">
    <property type="term" value="P:dolichol-linked oligosaccharide biosynthetic process"/>
    <property type="evidence" value="ECO:0007669"/>
    <property type="project" value="InterPro"/>
</dbReference>
<dbReference type="Proteomes" id="UP000441399">
    <property type="component" value="Unassembled WGS sequence"/>
</dbReference>
<evidence type="ECO:0000256" key="2">
    <source>
        <dbReference type="ARBA" id="ARBA00006962"/>
    </source>
</evidence>
<dbReference type="EC" id="2.4.1.227" evidence="7"/>
<evidence type="ECO:0000313" key="7">
    <source>
        <dbReference type="EMBL" id="CAA0124440.1"/>
    </source>
</evidence>
<dbReference type="GO" id="GO:0016758">
    <property type="term" value="F:hexosyltransferase activity"/>
    <property type="evidence" value="ECO:0007669"/>
    <property type="project" value="InterPro"/>
</dbReference>
<dbReference type="InterPro" id="IPR039042">
    <property type="entry name" value="Alg13-like"/>
</dbReference>
<keyword evidence="5" id="KW-0256">Endoplasmic reticulum</keyword>
<dbReference type="AlphaFoldDB" id="A0A5S9QZ93"/>